<reference evidence="1" key="1">
    <citation type="journal article" date="2002" name="J. Am. Chem. Soc.">
        <title>New natural product families from an environmental DNA (eDNA) gene cluster.</title>
        <authorList>
            <person name="Brady S.F."/>
            <person name="Chao C.J."/>
            <person name="Clardy J."/>
        </authorList>
    </citation>
    <scope>NUCLEOTIDE SEQUENCE</scope>
</reference>
<dbReference type="Gene3D" id="3.40.50.620">
    <property type="entry name" value="HUPs"/>
    <property type="match status" value="1"/>
</dbReference>
<reference evidence="1" key="2">
    <citation type="journal article" date="2011" name="J. Bacteriol.">
        <title>Long-chain N-acyl amino acid synthases are linked to the putative PEP-CTERM/exosortase protein-sorting system in Gram-negative bacteria.</title>
        <authorList>
            <person name="Craig J.W."/>
            <person name="Cherry M.A."/>
            <person name="Brady S.F."/>
        </authorList>
    </citation>
    <scope>NUCLEOTIDE SEQUENCE</scope>
</reference>
<dbReference type="InterPro" id="IPR014729">
    <property type="entry name" value="Rossmann-like_a/b/a_fold"/>
</dbReference>
<name>Q8KP02_9BACT</name>
<accession>Q8KP02</accession>
<dbReference type="EMBL" id="JF429413">
    <property type="protein sequence ID" value="AAM97301.2"/>
    <property type="molecule type" value="Genomic_DNA"/>
</dbReference>
<proteinExistence type="predicted"/>
<dbReference type="AlphaFoldDB" id="Q8KP02"/>
<protein>
    <submittedName>
        <fullName evidence="1">Adenine nucleotide alpha hydrolase superfamily protein</fullName>
    </submittedName>
</protein>
<evidence type="ECO:0000313" key="1">
    <source>
        <dbReference type="EMBL" id="AAM97301.2"/>
    </source>
</evidence>
<sequence>MLREHQGKGRNRYDALMLFSGGKDSVYILSKIKREYPKLRLLLMTWDNGYYSKLSIEATKRIARQMDLDHLIYRPTSAVYKTLYRFTLQHVGMKGSYETVDRFDGTLNQLLGLHFGYEFKIPLVLSGVDWAQSLIMQSQTNFVAPDEDIHSRVLVDRMEKRAGFTIADAFDAETQKLFWDGTGKVKEDIPQYVLPLAAWRPNKAEVQALLAAEGLLPRGDSSPILTNNQVLSVMTALDIKRIGYCSFEPEFSAMIRFGENDPKYWKNSFECVEFLVRIDSVLIKNTVNKVLKKLDLTPQDVGL</sequence>
<organism evidence="1">
    <name type="scientific">uncultured bacterium CSLC2</name>
    <dbReference type="NCBI Taxonomy" id="1091571"/>
    <lineage>
        <taxon>Bacteria</taxon>
        <taxon>environmental samples</taxon>
    </lineage>
</organism>
<dbReference type="GO" id="GO:0016787">
    <property type="term" value="F:hydrolase activity"/>
    <property type="evidence" value="ECO:0007669"/>
    <property type="project" value="UniProtKB-KW"/>
</dbReference>
<dbReference type="SUPFAM" id="SSF52402">
    <property type="entry name" value="Adenine nucleotide alpha hydrolases-like"/>
    <property type="match status" value="1"/>
</dbReference>
<keyword evidence="1" id="KW-0378">Hydrolase</keyword>